<dbReference type="Proteomes" id="UP000215086">
    <property type="component" value="Chromosome"/>
</dbReference>
<protein>
    <recommendedName>
        <fullName evidence="3">GTP-binding protein</fullName>
    </recommendedName>
</protein>
<organism evidence="1 2">
    <name type="scientific">Thermogutta terrifontis</name>
    <dbReference type="NCBI Taxonomy" id="1331910"/>
    <lineage>
        <taxon>Bacteria</taxon>
        <taxon>Pseudomonadati</taxon>
        <taxon>Planctomycetota</taxon>
        <taxon>Planctomycetia</taxon>
        <taxon>Pirellulales</taxon>
        <taxon>Thermoguttaceae</taxon>
        <taxon>Thermogutta</taxon>
    </lineage>
</organism>
<evidence type="ECO:0008006" key="3">
    <source>
        <dbReference type="Google" id="ProtNLM"/>
    </source>
</evidence>
<dbReference type="RefSeq" id="WP_095415775.1">
    <property type="nucleotide sequence ID" value="NZ_CP018477.1"/>
</dbReference>
<keyword evidence="2" id="KW-1185">Reference proteome</keyword>
<gene>
    <name evidence="1" type="ORF">THTE_3239</name>
</gene>
<dbReference type="Pfam" id="PF14385">
    <property type="entry name" value="DUF4416"/>
    <property type="match status" value="1"/>
</dbReference>
<accession>A0A286RIQ5</accession>
<proteinExistence type="predicted"/>
<evidence type="ECO:0000313" key="2">
    <source>
        <dbReference type="Proteomes" id="UP000215086"/>
    </source>
</evidence>
<reference evidence="1 2" key="1">
    <citation type="journal article" name="Front. Microbiol.">
        <title>Sugar Metabolism of the First Thermophilic Planctomycete Thermogutta terrifontis: Comparative Genomic and Transcriptomic Approaches.</title>
        <authorList>
            <person name="Elcheninov A.G."/>
            <person name="Menzel P."/>
            <person name="Gudbergsdottir S.R."/>
            <person name="Slesarev A.I."/>
            <person name="Kadnikov V.V."/>
            <person name="Krogh A."/>
            <person name="Bonch-Osmolovskaya E.A."/>
            <person name="Peng X."/>
            <person name="Kublanov I.V."/>
        </authorList>
    </citation>
    <scope>NUCLEOTIDE SEQUENCE [LARGE SCALE GENOMIC DNA]</scope>
    <source>
        <strain evidence="1 2">R1</strain>
    </source>
</reference>
<evidence type="ECO:0000313" key="1">
    <source>
        <dbReference type="EMBL" id="ASV75841.1"/>
    </source>
</evidence>
<dbReference type="OrthoDB" id="9788989at2"/>
<dbReference type="EMBL" id="CP018477">
    <property type="protein sequence ID" value="ASV75841.1"/>
    <property type="molecule type" value="Genomic_DNA"/>
</dbReference>
<dbReference type="InterPro" id="IPR025529">
    <property type="entry name" value="DUF4416"/>
</dbReference>
<sequence length="188" mass="21809">MGVPKAPDPVLLLVAVFSRYPAAIDWARQKVVEEWGPLALESPPFPFSHTDYYTPTMGPDLKKVFFAPADLIDPGRLPAIKIQTNSWETEYAELRLFPEPRPLNIDPGYLTLGKLVLASTKDFTHRIYLGLGIYGEVTLFYRHHRWQHHEWTFADYRQPEYHEFFNRCRDYLHERLREVTSPCGGSSS</sequence>
<dbReference type="KEGG" id="ttf:THTE_3239"/>
<name>A0A286RIQ5_9BACT</name>
<dbReference type="AlphaFoldDB" id="A0A286RIQ5"/>